<dbReference type="AlphaFoldDB" id="A0A2P2QC80"/>
<name>A0A2P2QC80_RHIMU</name>
<dbReference type="EMBL" id="GGEC01084055">
    <property type="protein sequence ID" value="MBX64539.1"/>
    <property type="molecule type" value="Transcribed_RNA"/>
</dbReference>
<accession>A0A2P2QC80</accession>
<organism evidence="1">
    <name type="scientific">Rhizophora mucronata</name>
    <name type="common">Asiatic mangrove</name>
    <dbReference type="NCBI Taxonomy" id="61149"/>
    <lineage>
        <taxon>Eukaryota</taxon>
        <taxon>Viridiplantae</taxon>
        <taxon>Streptophyta</taxon>
        <taxon>Embryophyta</taxon>
        <taxon>Tracheophyta</taxon>
        <taxon>Spermatophyta</taxon>
        <taxon>Magnoliopsida</taxon>
        <taxon>eudicotyledons</taxon>
        <taxon>Gunneridae</taxon>
        <taxon>Pentapetalae</taxon>
        <taxon>rosids</taxon>
        <taxon>fabids</taxon>
        <taxon>Malpighiales</taxon>
        <taxon>Rhizophoraceae</taxon>
        <taxon>Rhizophora</taxon>
    </lineage>
</organism>
<protein>
    <submittedName>
        <fullName evidence="1">Uncharacterized protein</fullName>
    </submittedName>
</protein>
<reference evidence="1" key="1">
    <citation type="submission" date="2018-02" db="EMBL/GenBank/DDBJ databases">
        <title>Rhizophora mucronata_Transcriptome.</title>
        <authorList>
            <person name="Meera S.P."/>
            <person name="Sreeshan A."/>
            <person name="Augustine A."/>
        </authorList>
    </citation>
    <scope>NUCLEOTIDE SEQUENCE</scope>
    <source>
        <tissue evidence="1">Leaf</tissue>
    </source>
</reference>
<sequence>MLAFNRVETSRCDTLFKTLIGSCLFGDTKSCTPLVRMGNEPSSAIL</sequence>
<proteinExistence type="predicted"/>
<evidence type="ECO:0000313" key="1">
    <source>
        <dbReference type="EMBL" id="MBX64539.1"/>
    </source>
</evidence>